<evidence type="ECO:0000256" key="17">
    <source>
        <dbReference type="RuleBase" id="RU000405"/>
    </source>
</evidence>
<dbReference type="FunFam" id="3.30.70.1230:FF:000033">
    <property type="entry name" value="Adenylate cyclase"/>
    <property type="match status" value="1"/>
</dbReference>
<organism evidence="20 21">
    <name type="scientific">Flavobacterium sandaracinum</name>
    <dbReference type="NCBI Taxonomy" id="2541733"/>
    <lineage>
        <taxon>Bacteria</taxon>
        <taxon>Pseudomonadati</taxon>
        <taxon>Bacteroidota</taxon>
        <taxon>Flavobacteriia</taxon>
        <taxon>Flavobacteriales</taxon>
        <taxon>Flavobacteriaceae</taxon>
        <taxon>Flavobacterium</taxon>
    </lineage>
</organism>
<evidence type="ECO:0000256" key="5">
    <source>
        <dbReference type="ARBA" id="ARBA00022692"/>
    </source>
</evidence>
<dbReference type="Gene3D" id="3.30.70.1230">
    <property type="entry name" value="Nucleotide cyclase"/>
    <property type="match status" value="1"/>
</dbReference>
<dbReference type="GO" id="GO:0004016">
    <property type="term" value="F:adenylate cyclase activity"/>
    <property type="evidence" value="ECO:0007669"/>
    <property type="project" value="UniProtKB-EC"/>
</dbReference>
<evidence type="ECO:0000313" key="20">
    <source>
        <dbReference type="EMBL" id="TDE07196.1"/>
    </source>
</evidence>
<dbReference type="Pfam" id="PF00211">
    <property type="entry name" value="Guanylate_cyc"/>
    <property type="match status" value="1"/>
</dbReference>
<evidence type="ECO:0000256" key="8">
    <source>
        <dbReference type="ARBA" id="ARBA00022840"/>
    </source>
</evidence>
<dbReference type="PROSITE" id="PS00452">
    <property type="entry name" value="GUANYLATE_CYCLASE_1"/>
    <property type="match status" value="1"/>
</dbReference>
<comment type="similarity">
    <text evidence="17">Belongs to the adenylyl cyclase class-4/guanylyl cyclase family.</text>
</comment>
<evidence type="ECO:0000256" key="12">
    <source>
        <dbReference type="ARBA" id="ARBA00023136"/>
    </source>
</evidence>
<evidence type="ECO:0000256" key="15">
    <source>
        <dbReference type="ARBA" id="ARBA00032637"/>
    </source>
</evidence>
<dbReference type="GO" id="GO:0006171">
    <property type="term" value="P:cAMP biosynthetic process"/>
    <property type="evidence" value="ECO:0007669"/>
    <property type="project" value="UniProtKB-KW"/>
</dbReference>
<keyword evidence="9" id="KW-0460">Magnesium</keyword>
<feature type="transmembrane region" description="Helical" evidence="18">
    <location>
        <begin position="369"/>
        <end position="388"/>
    </location>
</feature>
<evidence type="ECO:0000256" key="11">
    <source>
        <dbReference type="ARBA" id="ARBA00022998"/>
    </source>
</evidence>
<comment type="catalytic activity">
    <reaction evidence="1">
        <text>ATP = 3',5'-cyclic AMP + diphosphate</text>
        <dbReference type="Rhea" id="RHEA:15389"/>
        <dbReference type="ChEBI" id="CHEBI:30616"/>
        <dbReference type="ChEBI" id="CHEBI:33019"/>
        <dbReference type="ChEBI" id="CHEBI:58165"/>
        <dbReference type="EC" id="4.6.1.1"/>
    </reaction>
</comment>
<evidence type="ECO:0000313" key="21">
    <source>
        <dbReference type="Proteomes" id="UP000294644"/>
    </source>
</evidence>
<evidence type="ECO:0000256" key="9">
    <source>
        <dbReference type="ARBA" id="ARBA00022842"/>
    </source>
</evidence>
<evidence type="ECO:0000256" key="14">
    <source>
        <dbReference type="ARBA" id="ARBA00032597"/>
    </source>
</evidence>
<sequence length="636" mass="72721">MILLRDFKYFVKILFTVFFIFFQIPSIFAQNQKVADSLVKIYQQNNLTNSEKLELLRNLSFNEVTNLQLSMQYADELIALSKLEKNNLYLYRGYYQKGNKNRLTGNLNKALNDFFNGGKAAIKAKSIKGEGTSYMAIADVYSVMGNSTNAEIYYEKSIQLLRKANDPISLASALLNAGDEYSKNKKFALALSYFKEAGVIFEKINYSSGTAYTLGNIGMVYAKTGKSDLAKPYITKAIKILEDVEDYYAISDYLVYMSDIYLTQNNWPAALRYAKRSLKLAQDYGLKEQISNSNLKISELYKKANNPEESFKYYKNHIAYRDSITNLKAVQQMADIRTNYEVSQKQIEVDLLEKDAEIQKLKDKKQQNIIYASGISLLLVLVITIGFYRRYKFVKKTNSIIEEEKNRSNNLLLNILPEETAVELKKNGKVEAKKFDSVTVLFADFEGFTKYSEKLSPEKLVESIDFYFSKFDTIMEKYNLEKIKTVGDCYMCAGGLPFPTQDHAHKIVLAALEIAEFVEASKNVTTENQTRFEIRIGINTGPLVAGVVGIKKFSYDIWGDTVNIASRMESNSEAGKINISEFTYNIIKNDFDCQYRGEFEVKNKGMMKMYFVTALLIPIKKYSSTNELVLNETEKF</sequence>
<dbReference type="EMBL" id="SMFN01000002">
    <property type="protein sequence ID" value="TDE07196.1"/>
    <property type="molecule type" value="Genomic_DNA"/>
</dbReference>
<evidence type="ECO:0000256" key="10">
    <source>
        <dbReference type="ARBA" id="ARBA00022989"/>
    </source>
</evidence>
<dbReference type="Gene3D" id="1.25.40.10">
    <property type="entry name" value="Tetratricopeptide repeat domain"/>
    <property type="match status" value="2"/>
</dbReference>
<keyword evidence="10 18" id="KW-1133">Transmembrane helix</keyword>
<dbReference type="AlphaFoldDB" id="A0A4R5D228"/>
<dbReference type="PROSITE" id="PS50125">
    <property type="entry name" value="GUANYLATE_CYCLASE_2"/>
    <property type="match status" value="1"/>
</dbReference>
<dbReference type="EC" id="4.6.1.1" evidence="3"/>
<reference evidence="20 21" key="1">
    <citation type="submission" date="2019-03" db="EMBL/GenBank/DDBJ databases">
        <title>Flavobacterium LB-D12 sp. nov., isolated from arctic soil.</title>
        <authorList>
            <person name="Chaudhary D.K."/>
        </authorList>
    </citation>
    <scope>NUCLEOTIDE SEQUENCE [LARGE SCALE GENOMIC DNA]</scope>
    <source>
        <strain evidence="20 21">LB-D12</strain>
    </source>
</reference>
<dbReference type="InterPro" id="IPR011990">
    <property type="entry name" value="TPR-like_helical_dom_sf"/>
</dbReference>
<feature type="domain" description="Guanylate cyclase" evidence="19">
    <location>
        <begin position="439"/>
        <end position="569"/>
    </location>
</feature>
<keyword evidence="12 18" id="KW-0472">Membrane</keyword>
<comment type="subunit">
    <text evidence="16">Homodimer. Can also exist as monomer.</text>
</comment>
<keyword evidence="8" id="KW-0067">ATP-binding</keyword>
<keyword evidence="6" id="KW-0479">Metal-binding</keyword>
<dbReference type="InterPro" id="IPR018297">
    <property type="entry name" value="A/G_cyclase_CS"/>
</dbReference>
<dbReference type="GO" id="GO:0005524">
    <property type="term" value="F:ATP binding"/>
    <property type="evidence" value="ECO:0007669"/>
    <property type="project" value="UniProtKB-KW"/>
</dbReference>
<dbReference type="PANTHER" id="PTHR11920">
    <property type="entry name" value="GUANYLYL CYCLASE"/>
    <property type="match status" value="1"/>
</dbReference>
<evidence type="ECO:0000259" key="19">
    <source>
        <dbReference type="PROSITE" id="PS50125"/>
    </source>
</evidence>
<dbReference type="PANTHER" id="PTHR11920:SF335">
    <property type="entry name" value="GUANYLATE CYCLASE"/>
    <property type="match status" value="1"/>
</dbReference>
<dbReference type="InterPro" id="IPR001054">
    <property type="entry name" value="A/G_cyclase"/>
</dbReference>
<keyword evidence="13 17" id="KW-0456">Lyase</keyword>
<evidence type="ECO:0000256" key="2">
    <source>
        <dbReference type="ARBA" id="ARBA00004370"/>
    </source>
</evidence>
<dbReference type="InterPro" id="IPR019734">
    <property type="entry name" value="TPR_rpt"/>
</dbReference>
<comment type="caution">
    <text evidence="20">The sequence shown here is derived from an EMBL/GenBank/DDBJ whole genome shotgun (WGS) entry which is preliminary data.</text>
</comment>
<dbReference type="SUPFAM" id="SSF48452">
    <property type="entry name" value="TPR-like"/>
    <property type="match status" value="2"/>
</dbReference>
<dbReference type="InterPro" id="IPR050401">
    <property type="entry name" value="Cyclic_nucleotide_synthase"/>
</dbReference>
<evidence type="ECO:0000256" key="13">
    <source>
        <dbReference type="ARBA" id="ARBA00023239"/>
    </source>
</evidence>
<evidence type="ECO:0000256" key="1">
    <source>
        <dbReference type="ARBA" id="ARBA00001593"/>
    </source>
</evidence>
<evidence type="ECO:0000256" key="18">
    <source>
        <dbReference type="SAM" id="Phobius"/>
    </source>
</evidence>
<evidence type="ECO:0000256" key="16">
    <source>
        <dbReference type="ARBA" id="ARBA00064436"/>
    </source>
</evidence>
<dbReference type="SMART" id="SM00044">
    <property type="entry name" value="CYCc"/>
    <property type="match status" value="1"/>
</dbReference>
<dbReference type="SUPFAM" id="SSF55073">
    <property type="entry name" value="Nucleotide cyclase"/>
    <property type="match status" value="1"/>
</dbReference>
<evidence type="ECO:0000256" key="4">
    <source>
        <dbReference type="ARBA" id="ARBA00021420"/>
    </source>
</evidence>
<evidence type="ECO:0000256" key="6">
    <source>
        <dbReference type="ARBA" id="ARBA00022723"/>
    </source>
</evidence>
<evidence type="ECO:0000256" key="7">
    <source>
        <dbReference type="ARBA" id="ARBA00022741"/>
    </source>
</evidence>
<comment type="subcellular location">
    <subcellularLocation>
        <location evidence="2">Membrane</location>
    </subcellularLocation>
</comment>
<keyword evidence="21" id="KW-1185">Reference proteome</keyword>
<dbReference type="OrthoDB" id="9806704at2"/>
<protein>
    <recommendedName>
        <fullName evidence="4">Adenylate cyclase</fullName>
        <ecNumber evidence="3">4.6.1.1</ecNumber>
    </recommendedName>
    <alternativeName>
        <fullName evidence="14">ATP pyrophosphate-lyase</fullName>
    </alternativeName>
    <alternativeName>
        <fullName evidence="15">Adenylyl cyclase</fullName>
    </alternativeName>
</protein>
<evidence type="ECO:0000256" key="3">
    <source>
        <dbReference type="ARBA" id="ARBA00012201"/>
    </source>
</evidence>
<dbReference type="Proteomes" id="UP000294644">
    <property type="component" value="Unassembled WGS sequence"/>
</dbReference>
<dbReference type="GO" id="GO:0005886">
    <property type="term" value="C:plasma membrane"/>
    <property type="evidence" value="ECO:0007669"/>
    <property type="project" value="UniProtKB-ARBA"/>
</dbReference>
<dbReference type="InterPro" id="IPR029787">
    <property type="entry name" value="Nucleotide_cyclase"/>
</dbReference>
<accession>A0A4R5D228</accession>
<dbReference type="Pfam" id="PF13424">
    <property type="entry name" value="TPR_12"/>
    <property type="match status" value="2"/>
</dbReference>
<proteinExistence type="inferred from homology"/>
<keyword evidence="5 18" id="KW-0812">Transmembrane</keyword>
<name>A0A4R5D228_9FLAO</name>
<gene>
    <name evidence="20" type="ORF">E0F91_02595</name>
</gene>
<keyword evidence="11" id="KW-0115">cAMP biosynthesis</keyword>
<dbReference type="GO" id="GO:0046872">
    <property type="term" value="F:metal ion binding"/>
    <property type="evidence" value="ECO:0007669"/>
    <property type="project" value="UniProtKB-KW"/>
</dbReference>
<dbReference type="SMART" id="SM00028">
    <property type="entry name" value="TPR"/>
    <property type="match status" value="6"/>
</dbReference>
<dbReference type="CDD" id="cd07302">
    <property type="entry name" value="CHD"/>
    <property type="match status" value="1"/>
</dbReference>
<keyword evidence="7" id="KW-0547">Nucleotide-binding</keyword>
<dbReference type="GO" id="GO:0035556">
    <property type="term" value="P:intracellular signal transduction"/>
    <property type="evidence" value="ECO:0007669"/>
    <property type="project" value="InterPro"/>
</dbReference>